<keyword evidence="2" id="KW-1185">Reference proteome</keyword>
<organism evidence="1 2">
    <name type="scientific">Larinioides sclopetarius</name>
    <dbReference type="NCBI Taxonomy" id="280406"/>
    <lineage>
        <taxon>Eukaryota</taxon>
        <taxon>Metazoa</taxon>
        <taxon>Ecdysozoa</taxon>
        <taxon>Arthropoda</taxon>
        <taxon>Chelicerata</taxon>
        <taxon>Arachnida</taxon>
        <taxon>Araneae</taxon>
        <taxon>Araneomorphae</taxon>
        <taxon>Entelegynae</taxon>
        <taxon>Araneoidea</taxon>
        <taxon>Araneidae</taxon>
        <taxon>Larinioides</taxon>
    </lineage>
</organism>
<evidence type="ECO:0000313" key="2">
    <source>
        <dbReference type="Proteomes" id="UP001497382"/>
    </source>
</evidence>
<proteinExistence type="predicted"/>
<evidence type="ECO:0000313" key="1">
    <source>
        <dbReference type="EMBL" id="CAL1276322.1"/>
    </source>
</evidence>
<accession>A0AAV1ZX21</accession>
<dbReference type="EMBL" id="CAXIEN010000092">
    <property type="protein sequence ID" value="CAL1276322.1"/>
    <property type="molecule type" value="Genomic_DNA"/>
</dbReference>
<reference evidence="1 2" key="1">
    <citation type="submission" date="2024-04" db="EMBL/GenBank/DDBJ databases">
        <authorList>
            <person name="Rising A."/>
            <person name="Reimegard J."/>
            <person name="Sonavane S."/>
            <person name="Akerstrom W."/>
            <person name="Nylinder S."/>
            <person name="Hedman E."/>
            <person name="Kallberg Y."/>
        </authorList>
    </citation>
    <scope>NUCLEOTIDE SEQUENCE [LARGE SCALE GENOMIC DNA]</scope>
</reference>
<comment type="caution">
    <text evidence="1">The sequence shown here is derived from an EMBL/GenBank/DDBJ whole genome shotgun (WGS) entry which is preliminary data.</text>
</comment>
<dbReference type="Proteomes" id="UP001497382">
    <property type="component" value="Unassembled WGS sequence"/>
</dbReference>
<name>A0AAV1ZX21_9ARAC</name>
<gene>
    <name evidence="1" type="ORF">LARSCL_LOCUS8575</name>
</gene>
<sequence>MEPPSPFYTHQMVALKKHPGHSMPNHPGVDTQGNQFLMKLVPGGKDFLILRGTKKVYTVNSILTNLSPALLIV</sequence>
<protein>
    <submittedName>
        <fullName evidence="1">Uncharacterized protein</fullName>
    </submittedName>
</protein>
<dbReference type="AlphaFoldDB" id="A0AAV1ZX21"/>